<keyword evidence="8" id="KW-0503">Monooxygenase</keyword>
<name>A0AAN6MHK6_9PEZI</name>
<reference evidence="9" key="2">
    <citation type="submission" date="2023-05" db="EMBL/GenBank/DDBJ databases">
        <authorList>
            <consortium name="Lawrence Berkeley National Laboratory"/>
            <person name="Steindorff A."/>
            <person name="Hensen N."/>
            <person name="Bonometti L."/>
            <person name="Westerberg I."/>
            <person name="Brannstrom I.O."/>
            <person name="Guillou S."/>
            <person name="Cros-Aarteil S."/>
            <person name="Calhoun S."/>
            <person name="Haridas S."/>
            <person name="Kuo A."/>
            <person name="Mondo S."/>
            <person name="Pangilinan J."/>
            <person name="Riley R."/>
            <person name="Labutti K."/>
            <person name="Andreopoulos B."/>
            <person name="Lipzen A."/>
            <person name="Chen C."/>
            <person name="Yanf M."/>
            <person name="Daum C."/>
            <person name="Ng V."/>
            <person name="Clum A."/>
            <person name="Ohm R."/>
            <person name="Martin F."/>
            <person name="Silar P."/>
            <person name="Natvig D."/>
            <person name="Lalanne C."/>
            <person name="Gautier V."/>
            <person name="Ament-Velasquez S.L."/>
            <person name="Kruys A."/>
            <person name="Hutchinson M.I."/>
            <person name="Powell A.J."/>
            <person name="Barry K."/>
            <person name="Miller A.N."/>
            <person name="Grigoriev I.V."/>
            <person name="Debuchy R."/>
            <person name="Gladieux P."/>
            <person name="Thoren M.H."/>
            <person name="Johannesson H."/>
        </authorList>
    </citation>
    <scope>NUCLEOTIDE SEQUENCE</scope>
    <source>
        <strain evidence="9">CBS 103.79</strain>
    </source>
</reference>
<dbReference type="InterPro" id="IPR036396">
    <property type="entry name" value="Cyt_P450_sf"/>
</dbReference>
<comment type="similarity">
    <text evidence="2 8">Belongs to the cytochrome P450 family.</text>
</comment>
<dbReference type="InterPro" id="IPR050121">
    <property type="entry name" value="Cytochrome_P450_monoxygenase"/>
</dbReference>
<keyword evidence="3 7" id="KW-0349">Heme</keyword>
<sequence>MALLLVLAGGLAATLLLLTTLLRTLRSNLAAVPGPWYSRFTHLVLKYHVMSGRRVFYVDDLHRRYGPIVRLTPEEVAVADVGAFAQIHKIGSGFNKSAWYDSLTPNRSPGIFFMRDPHRHAARRRLFAQPFSNSALQRNWGAEIRSRVEIAVSRIRQDALAGEADLLRWWTLMATDLITHLCFGESFRMLEHGKQTPYIDSVQLVFLKAALQTEAYPLYLLAQLIPLKKVQSMVRSDEVVVSHGARAVRNMRNTSGNTQNLFGQMVAMADNQDKTAVITESDVAGEAGNLIVAGSDTTAVTLTYLVWAVLKRPALRRELEEEVAGLSEDLTFEELAQAPLLNSVIEETLRLYGAAPGALPRTVPPNGVDMLGYSLPGGTVVSTQAYTIHRDPDIFANPLEFDGRRFINPSALTPAQKTAFHPFGAGSRVCLGVHLAYMEMRLAVALFFRQCRGARVSESMTDEMMEEENRFLISPRGHCSWVTLQGH</sequence>
<evidence type="ECO:0000256" key="3">
    <source>
        <dbReference type="ARBA" id="ARBA00022617"/>
    </source>
</evidence>
<dbReference type="EMBL" id="MU855619">
    <property type="protein sequence ID" value="KAK3900985.1"/>
    <property type="molecule type" value="Genomic_DNA"/>
</dbReference>
<dbReference type="GO" id="GO:0005506">
    <property type="term" value="F:iron ion binding"/>
    <property type="evidence" value="ECO:0007669"/>
    <property type="project" value="InterPro"/>
</dbReference>
<evidence type="ECO:0000256" key="7">
    <source>
        <dbReference type="PIRSR" id="PIRSR602401-1"/>
    </source>
</evidence>
<evidence type="ECO:0000256" key="5">
    <source>
        <dbReference type="ARBA" id="ARBA00023002"/>
    </source>
</evidence>
<evidence type="ECO:0000313" key="9">
    <source>
        <dbReference type="EMBL" id="KAK3900985.1"/>
    </source>
</evidence>
<dbReference type="GO" id="GO:0016705">
    <property type="term" value="F:oxidoreductase activity, acting on paired donors, with incorporation or reduction of molecular oxygen"/>
    <property type="evidence" value="ECO:0007669"/>
    <property type="project" value="InterPro"/>
</dbReference>
<dbReference type="GO" id="GO:0020037">
    <property type="term" value="F:heme binding"/>
    <property type="evidence" value="ECO:0007669"/>
    <property type="project" value="InterPro"/>
</dbReference>
<dbReference type="AlphaFoldDB" id="A0AAN6MHK6"/>
<proteinExistence type="inferred from homology"/>
<dbReference type="PANTHER" id="PTHR24305">
    <property type="entry name" value="CYTOCHROME P450"/>
    <property type="match status" value="1"/>
</dbReference>
<dbReference type="PRINTS" id="PR00385">
    <property type="entry name" value="P450"/>
</dbReference>
<keyword evidence="6 7" id="KW-0408">Iron</keyword>
<reference evidence="9" key="1">
    <citation type="journal article" date="2023" name="Mol. Phylogenet. Evol.">
        <title>Genome-scale phylogeny and comparative genomics of the fungal order Sordariales.</title>
        <authorList>
            <person name="Hensen N."/>
            <person name="Bonometti L."/>
            <person name="Westerberg I."/>
            <person name="Brannstrom I.O."/>
            <person name="Guillou S."/>
            <person name="Cros-Aarteil S."/>
            <person name="Calhoun S."/>
            <person name="Haridas S."/>
            <person name="Kuo A."/>
            <person name="Mondo S."/>
            <person name="Pangilinan J."/>
            <person name="Riley R."/>
            <person name="LaButti K."/>
            <person name="Andreopoulos B."/>
            <person name="Lipzen A."/>
            <person name="Chen C."/>
            <person name="Yan M."/>
            <person name="Daum C."/>
            <person name="Ng V."/>
            <person name="Clum A."/>
            <person name="Steindorff A."/>
            <person name="Ohm R.A."/>
            <person name="Martin F."/>
            <person name="Silar P."/>
            <person name="Natvig D.O."/>
            <person name="Lalanne C."/>
            <person name="Gautier V."/>
            <person name="Ament-Velasquez S.L."/>
            <person name="Kruys A."/>
            <person name="Hutchinson M.I."/>
            <person name="Powell A.J."/>
            <person name="Barry K."/>
            <person name="Miller A.N."/>
            <person name="Grigoriev I.V."/>
            <person name="Debuchy R."/>
            <person name="Gladieux P."/>
            <person name="Hiltunen Thoren M."/>
            <person name="Johannesson H."/>
        </authorList>
    </citation>
    <scope>NUCLEOTIDE SEQUENCE</scope>
    <source>
        <strain evidence="9">CBS 103.79</strain>
    </source>
</reference>
<evidence type="ECO:0000256" key="1">
    <source>
        <dbReference type="ARBA" id="ARBA00001971"/>
    </source>
</evidence>
<dbReference type="Pfam" id="PF00067">
    <property type="entry name" value="p450"/>
    <property type="match status" value="1"/>
</dbReference>
<gene>
    <name evidence="9" type="ORF">C8A05DRAFT_45276</name>
</gene>
<dbReference type="GO" id="GO:0004497">
    <property type="term" value="F:monooxygenase activity"/>
    <property type="evidence" value="ECO:0007669"/>
    <property type="project" value="UniProtKB-KW"/>
</dbReference>
<evidence type="ECO:0000256" key="8">
    <source>
        <dbReference type="RuleBase" id="RU000461"/>
    </source>
</evidence>
<dbReference type="PRINTS" id="PR00463">
    <property type="entry name" value="EP450I"/>
</dbReference>
<dbReference type="Proteomes" id="UP001303889">
    <property type="component" value="Unassembled WGS sequence"/>
</dbReference>
<evidence type="ECO:0000256" key="2">
    <source>
        <dbReference type="ARBA" id="ARBA00010617"/>
    </source>
</evidence>
<dbReference type="CDD" id="cd11059">
    <property type="entry name" value="CYP_fungal"/>
    <property type="match status" value="1"/>
</dbReference>
<dbReference type="InterPro" id="IPR002401">
    <property type="entry name" value="Cyt_P450_E_grp-I"/>
</dbReference>
<dbReference type="PANTHER" id="PTHR24305:SF96">
    <property type="entry name" value="CYTOCHROME P450 MONOOXYGENASE STCB-RELATED"/>
    <property type="match status" value="1"/>
</dbReference>
<dbReference type="SUPFAM" id="SSF48264">
    <property type="entry name" value="Cytochrome P450"/>
    <property type="match status" value="1"/>
</dbReference>
<dbReference type="PROSITE" id="PS00086">
    <property type="entry name" value="CYTOCHROME_P450"/>
    <property type="match status" value="1"/>
</dbReference>
<feature type="binding site" description="axial binding residue" evidence="7">
    <location>
        <position position="430"/>
    </location>
    <ligand>
        <name>heme</name>
        <dbReference type="ChEBI" id="CHEBI:30413"/>
    </ligand>
    <ligandPart>
        <name>Fe</name>
        <dbReference type="ChEBI" id="CHEBI:18248"/>
    </ligandPart>
</feature>
<evidence type="ECO:0000256" key="6">
    <source>
        <dbReference type="ARBA" id="ARBA00023004"/>
    </source>
</evidence>
<dbReference type="InterPro" id="IPR017972">
    <property type="entry name" value="Cyt_P450_CS"/>
</dbReference>
<dbReference type="Gene3D" id="1.10.630.10">
    <property type="entry name" value="Cytochrome P450"/>
    <property type="match status" value="1"/>
</dbReference>
<evidence type="ECO:0000313" key="10">
    <source>
        <dbReference type="Proteomes" id="UP001303889"/>
    </source>
</evidence>
<comment type="cofactor">
    <cofactor evidence="1 7">
        <name>heme</name>
        <dbReference type="ChEBI" id="CHEBI:30413"/>
    </cofactor>
</comment>
<organism evidence="9 10">
    <name type="scientific">Staphylotrichum tortipilum</name>
    <dbReference type="NCBI Taxonomy" id="2831512"/>
    <lineage>
        <taxon>Eukaryota</taxon>
        <taxon>Fungi</taxon>
        <taxon>Dikarya</taxon>
        <taxon>Ascomycota</taxon>
        <taxon>Pezizomycotina</taxon>
        <taxon>Sordariomycetes</taxon>
        <taxon>Sordariomycetidae</taxon>
        <taxon>Sordariales</taxon>
        <taxon>Chaetomiaceae</taxon>
        <taxon>Staphylotrichum</taxon>
    </lineage>
</organism>
<keyword evidence="4 7" id="KW-0479">Metal-binding</keyword>
<keyword evidence="5 8" id="KW-0560">Oxidoreductase</keyword>
<keyword evidence="10" id="KW-1185">Reference proteome</keyword>
<protein>
    <submittedName>
        <fullName evidence="9">Cytochrome P450</fullName>
    </submittedName>
</protein>
<evidence type="ECO:0000256" key="4">
    <source>
        <dbReference type="ARBA" id="ARBA00022723"/>
    </source>
</evidence>
<dbReference type="InterPro" id="IPR001128">
    <property type="entry name" value="Cyt_P450"/>
</dbReference>
<accession>A0AAN6MHK6</accession>
<comment type="caution">
    <text evidence="9">The sequence shown here is derived from an EMBL/GenBank/DDBJ whole genome shotgun (WGS) entry which is preliminary data.</text>
</comment>